<dbReference type="InterPro" id="IPR004360">
    <property type="entry name" value="Glyas_Fos-R_dOase_dom"/>
</dbReference>
<dbReference type="AlphaFoldDB" id="A0A926KUJ4"/>
<keyword evidence="3" id="KW-1185">Reference proteome</keyword>
<sequence length="122" mass="13774">MKSANPFVVVNNCEEAIHYYRQIFGGDIKILNNHGGKILHAELHINGSMIHFSDSYGQNYAAGQNTKIILQFESEEEIRNVFETLLADGDATIDLQDTFFGALHGQVTDKYGIGWVMNYFRS</sequence>
<gene>
    <name evidence="2" type="ORF">ICC18_27350</name>
</gene>
<feature type="domain" description="Glyoxalase/fosfomycin resistance/dioxygenase" evidence="1">
    <location>
        <begin position="8"/>
        <end position="116"/>
    </location>
</feature>
<dbReference type="Proteomes" id="UP000650466">
    <property type="component" value="Unassembled WGS sequence"/>
</dbReference>
<dbReference type="SUPFAM" id="SSF54593">
    <property type="entry name" value="Glyoxalase/Bleomycin resistance protein/Dihydroxybiphenyl dioxygenase"/>
    <property type="match status" value="1"/>
</dbReference>
<name>A0A926KUJ4_9BACL</name>
<dbReference type="RefSeq" id="WP_188177581.1">
    <property type="nucleotide sequence ID" value="NZ_JACVVD010000013.1"/>
</dbReference>
<dbReference type="Gene3D" id="3.10.180.10">
    <property type="entry name" value="2,3-Dihydroxybiphenyl 1,2-Dioxygenase, domain 1"/>
    <property type="match status" value="1"/>
</dbReference>
<dbReference type="EMBL" id="JACVVD010000013">
    <property type="protein sequence ID" value="MBD0383797.1"/>
    <property type="molecule type" value="Genomic_DNA"/>
</dbReference>
<evidence type="ECO:0000313" key="3">
    <source>
        <dbReference type="Proteomes" id="UP000650466"/>
    </source>
</evidence>
<evidence type="ECO:0000313" key="2">
    <source>
        <dbReference type="EMBL" id="MBD0383797.1"/>
    </source>
</evidence>
<reference evidence="2" key="1">
    <citation type="submission" date="2020-09" db="EMBL/GenBank/DDBJ databases">
        <title>Draft Genome Sequence of Paenibacillus sp. WST5.</title>
        <authorList>
            <person name="Bao Z."/>
        </authorList>
    </citation>
    <scope>NUCLEOTIDE SEQUENCE</scope>
    <source>
        <strain evidence="2">WST5</strain>
    </source>
</reference>
<dbReference type="PANTHER" id="PTHR33990:SF1">
    <property type="entry name" value="PROTEIN YJDN"/>
    <property type="match status" value="1"/>
</dbReference>
<proteinExistence type="predicted"/>
<comment type="caution">
    <text evidence="2">The sequence shown here is derived from an EMBL/GenBank/DDBJ whole genome shotgun (WGS) entry which is preliminary data.</text>
</comment>
<dbReference type="Pfam" id="PF00903">
    <property type="entry name" value="Glyoxalase"/>
    <property type="match status" value="1"/>
</dbReference>
<dbReference type="InterPro" id="IPR028973">
    <property type="entry name" value="PhnB-like"/>
</dbReference>
<evidence type="ECO:0000259" key="1">
    <source>
        <dbReference type="Pfam" id="PF00903"/>
    </source>
</evidence>
<organism evidence="2 3">
    <name type="scientific">Paenibacillus sedimenti</name>
    <dbReference type="NCBI Taxonomy" id="2770274"/>
    <lineage>
        <taxon>Bacteria</taxon>
        <taxon>Bacillati</taxon>
        <taxon>Bacillota</taxon>
        <taxon>Bacilli</taxon>
        <taxon>Bacillales</taxon>
        <taxon>Paenibacillaceae</taxon>
        <taxon>Paenibacillus</taxon>
    </lineage>
</organism>
<dbReference type="InterPro" id="IPR029068">
    <property type="entry name" value="Glyas_Bleomycin-R_OHBP_Dase"/>
</dbReference>
<dbReference type="CDD" id="cd06588">
    <property type="entry name" value="PhnB_like"/>
    <property type="match status" value="1"/>
</dbReference>
<accession>A0A926KUJ4</accession>
<dbReference type="PANTHER" id="PTHR33990">
    <property type="entry name" value="PROTEIN YJDN-RELATED"/>
    <property type="match status" value="1"/>
</dbReference>
<protein>
    <submittedName>
        <fullName evidence="2">VOC family protein</fullName>
    </submittedName>
</protein>